<reference evidence="1 2" key="1">
    <citation type="submission" date="2016-04" db="EMBL/GenBank/DDBJ databases">
        <title>Bacillus thuringiensis and Bacillus weihenstephanensis as novel biocontrol agents of wilt causing Verticillium species.</title>
        <authorList>
            <person name="Hollensteiner J."/>
            <person name="Wemheuer F."/>
            <person name="Harting R."/>
            <person name="Kolarzyk A."/>
            <person name="Diaz-Valerio S."/>
            <person name="Poehlein A."/>
            <person name="Brzuszkiewicz E."/>
            <person name="Nesemann K."/>
            <person name="Braus-Stromeyer S."/>
            <person name="Braus G."/>
            <person name="Daniel R."/>
            <person name="Liesegang H."/>
        </authorList>
    </citation>
    <scope>NUCLEOTIDE SEQUENCE [LARGE SCALE GENOMIC DNA]</scope>
    <source>
        <strain evidence="1 2">GOE4</strain>
    </source>
</reference>
<protein>
    <submittedName>
        <fullName evidence="1">Uncharacterized protein</fullName>
    </submittedName>
</protein>
<dbReference type="Proteomes" id="UP000175994">
    <property type="component" value="Unassembled WGS sequence"/>
</dbReference>
<dbReference type="RefSeq" id="WP_033697427.1">
    <property type="nucleotide sequence ID" value="NZ_CP022345.1"/>
</dbReference>
<proteinExistence type="predicted"/>
<dbReference type="AlphaFoldDB" id="A0A9X1AT97"/>
<evidence type="ECO:0000313" key="1">
    <source>
        <dbReference type="EMBL" id="OFC90723.1"/>
    </source>
</evidence>
<organism evidence="1 2">
    <name type="scientific">Bacillus thuringiensis</name>
    <dbReference type="NCBI Taxonomy" id="1428"/>
    <lineage>
        <taxon>Bacteria</taxon>
        <taxon>Bacillati</taxon>
        <taxon>Bacillota</taxon>
        <taxon>Bacilli</taxon>
        <taxon>Bacillales</taxon>
        <taxon>Bacillaceae</taxon>
        <taxon>Bacillus</taxon>
        <taxon>Bacillus cereus group</taxon>
    </lineage>
</organism>
<gene>
    <name evidence="1" type="ORF">BTGOE4_49140</name>
</gene>
<evidence type="ECO:0000313" key="2">
    <source>
        <dbReference type="Proteomes" id="UP000175994"/>
    </source>
</evidence>
<name>A0A9X1AT97_BACTU</name>
<accession>A0A9X1AT97</accession>
<dbReference type="EMBL" id="LXLI01000031">
    <property type="protein sequence ID" value="OFC90723.1"/>
    <property type="molecule type" value="Genomic_DNA"/>
</dbReference>
<comment type="caution">
    <text evidence="1">The sequence shown here is derived from an EMBL/GenBank/DDBJ whole genome shotgun (WGS) entry which is preliminary data.</text>
</comment>
<sequence length="105" mass="11671">MFSGLTIETIGKFAPVFTTIIATLLIPAVLYSVNQFVIAATTKEIDKLYLNKATLVKLNFWNVILFTLLGAILYLFAAVFLTLDYMITLIKLGVTTKKFGTSEEL</sequence>